<feature type="region of interest" description="Disordered" evidence="2">
    <location>
        <begin position="689"/>
        <end position="780"/>
    </location>
</feature>
<dbReference type="VEuPathDB" id="ToxoDB:BESB_063550"/>
<proteinExistence type="predicted"/>
<dbReference type="Proteomes" id="UP000224006">
    <property type="component" value="Chromosome V"/>
</dbReference>
<feature type="coiled-coil region" evidence="1">
    <location>
        <begin position="1121"/>
        <end position="1148"/>
    </location>
</feature>
<evidence type="ECO:0000256" key="2">
    <source>
        <dbReference type="SAM" id="MobiDB-lite"/>
    </source>
</evidence>
<keyword evidence="4" id="KW-1185">Reference proteome</keyword>
<feature type="compositionally biased region" description="Low complexity" evidence="2">
    <location>
        <begin position="109"/>
        <end position="129"/>
    </location>
</feature>
<feature type="region of interest" description="Disordered" evidence="2">
    <location>
        <begin position="414"/>
        <end position="458"/>
    </location>
</feature>
<dbReference type="OrthoDB" id="332941at2759"/>
<gene>
    <name evidence="3" type="ORF">BESB_063550</name>
</gene>
<feature type="region of interest" description="Disordered" evidence="2">
    <location>
        <begin position="1297"/>
        <end position="1326"/>
    </location>
</feature>
<feature type="compositionally biased region" description="Low complexity" evidence="2">
    <location>
        <begin position="825"/>
        <end position="835"/>
    </location>
</feature>
<feature type="region of interest" description="Disordered" evidence="2">
    <location>
        <begin position="213"/>
        <end position="245"/>
    </location>
</feature>
<feature type="region of interest" description="Disordered" evidence="2">
    <location>
        <begin position="1"/>
        <end position="53"/>
    </location>
</feature>
<evidence type="ECO:0000313" key="4">
    <source>
        <dbReference type="Proteomes" id="UP000224006"/>
    </source>
</evidence>
<sequence>MSSFFGIPTGGSSPQPASSLFAASGEKSSAGSRGAGQTQSAPSLFPSPVCPSTASSSFLFSSSTAPSSSLFFSSTALSSSLFSSSTAPSSSLLSSPALSCGLPAGGGLSSSSSPSSAAAQPAASSAPAGKEIPRPPSPVSPSPLSSSASGASSSLSSSGTRPAATRAAASPFVASDGAAARIPWRPLATPPALSSLFSVAEDVSARVVACAGDVAAGEEEGDDAKKARGGRSQADPGAGAAPSAAFFPPSVLSEADIREKLVSCASRPSPSGANSAGASSPSVRRSRPRRLMPAVQLSCSCLRREDASAGEEEPALCTVSILRQWSASFSERGLPRSVVALRVAHVRGGDKETASRARDPPAETPAMGCTYMVIVSILGYDVEAQSPFSFVCSNSAGVVALLSESACCVCSLPPPPSRGAGDERAATPGEPRVEGEGRAAAAEKGEKPGAASSAQRRPIYRWMRDEDWEEEEDADHDTAEPVLHVRGRLLLDELRRSLEADEPEEDDAAVLRARRPPRSMVQCLLHPFSESALVLLTHELRPAPGSGGDAVAEETEYEAVGLPEASGAAPKAEETRAVLRLFDLAVSTEAPETEIVIPQPPSPAAGARALPVQFALGCASERLDLWPALAVFLLFPSAPRAAAPASSAPGVALCLCPFLPRRAPGLPAPLALALQEATTQARLLAETGAGRAGGAPEGAAEAASPSGGAKGRAAGAASTERGDSLDRHTRKWLLAREGEGKRGAAPMREAGETEKRDYAGADAEEEARASSPSEDEFAEACPGDRVLPVAQWLALADVAEGSDDGRTAKQGRSAASSESGKRGDAGALGSDAGGRSMDCVASAEDGDDLCAILLFATSPLTLLLTASERGDLRVWAAADEIRPCMRPAAQSPERELKFFLLQKAHFLDSPDSREAQPLPPSPSADGPCERETPPAGVRVGRLSLLPLPPRLTAAAVPAAFVCDAARVALLEFNFLSARAAAAALGSDASPQLSRPWLSLRPVLCAKESASARDGSLLCSISLHFSPPSWKSQEEKTSCTSLLSSLPPLSLVGSCLPAAASAASSSLSSASLLFFSLDVSALLFGDWWTPGRGGAGRGDAPVGAAASAASLSCKLGATKEAHARAEELLRSHETQLREVKQKIARAAQASRQAAESGATKDMRQATAAAAEFASSLLANLQFADECLLQVLRREESRLRVSKTASLARCACALDEDVKGLWATHRRQEALRREHERRLEELQSNMVLLEGLCSEAGKHLRQRDEVLRLRELQEAWAKLERDVAALPGALLEACPPVGAQRGRSASGRTGVAGHYGESEGDSDAGREKGVRGVGAAKCLSSGDARREYLRDALVCGDAESDADREERKAASQLLGAIEVARGQLSLLHQRQANLETLVERAASKTPLN</sequence>
<feature type="region of interest" description="Disordered" evidence="2">
    <location>
        <begin position="104"/>
        <end position="172"/>
    </location>
</feature>
<keyword evidence="1" id="KW-0175">Coiled coil</keyword>
<organism evidence="3 4">
    <name type="scientific">Besnoitia besnoiti</name>
    <name type="common">Apicomplexan protozoan</name>
    <dbReference type="NCBI Taxonomy" id="94643"/>
    <lineage>
        <taxon>Eukaryota</taxon>
        <taxon>Sar</taxon>
        <taxon>Alveolata</taxon>
        <taxon>Apicomplexa</taxon>
        <taxon>Conoidasida</taxon>
        <taxon>Coccidia</taxon>
        <taxon>Eucoccidiorida</taxon>
        <taxon>Eimeriorina</taxon>
        <taxon>Sarcocystidae</taxon>
        <taxon>Besnoitia</taxon>
    </lineage>
</organism>
<feature type="compositionally biased region" description="Low complexity" evidence="2">
    <location>
        <begin position="697"/>
        <end position="718"/>
    </location>
</feature>
<name>A0A2A9MAG6_BESBE</name>
<comment type="caution">
    <text evidence="3">The sequence shown here is derived from an EMBL/GenBank/DDBJ whole genome shotgun (WGS) entry which is preliminary data.</text>
</comment>
<feature type="compositionally biased region" description="Low complexity" evidence="2">
    <location>
        <begin position="142"/>
        <end position="172"/>
    </location>
</feature>
<reference evidence="3 4" key="1">
    <citation type="submission" date="2017-09" db="EMBL/GenBank/DDBJ databases">
        <title>Genome sequencing of Besnoitia besnoiti strain Bb-Ger1.</title>
        <authorList>
            <person name="Schares G."/>
            <person name="Venepally P."/>
            <person name="Lorenzi H.A."/>
        </authorList>
    </citation>
    <scope>NUCLEOTIDE SEQUENCE [LARGE SCALE GENOMIC DNA]</scope>
    <source>
        <strain evidence="3 4">Bb-Ger1</strain>
    </source>
</reference>
<feature type="region of interest" description="Disordered" evidence="2">
    <location>
        <begin position="910"/>
        <end position="935"/>
    </location>
</feature>
<feature type="compositionally biased region" description="Polar residues" evidence="2">
    <location>
        <begin position="26"/>
        <end position="42"/>
    </location>
</feature>
<evidence type="ECO:0000256" key="1">
    <source>
        <dbReference type="SAM" id="Coils"/>
    </source>
</evidence>
<dbReference type="GeneID" id="40311283"/>
<feature type="compositionally biased region" description="Low complexity" evidence="2">
    <location>
        <begin position="265"/>
        <end position="283"/>
    </location>
</feature>
<dbReference type="RefSeq" id="XP_029219477.1">
    <property type="nucleotide sequence ID" value="XM_029364769.1"/>
</dbReference>
<dbReference type="KEGG" id="bbes:BESB_063550"/>
<accession>A0A2A9MAG6</accession>
<feature type="region of interest" description="Disordered" evidence="2">
    <location>
        <begin position="801"/>
        <end position="835"/>
    </location>
</feature>
<protein>
    <recommendedName>
        <fullName evidence="5">Armadillo/beta-catenin-like repeat-containing protein</fullName>
    </recommendedName>
</protein>
<feature type="compositionally biased region" description="Basic and acidic residues" evidence="2">
    <location>
        <begin position="749"/>
        <end position="759"/>
    </location>
</feature>
<dbReference type="EMBL" id="NWUJ01000005">
    <property type="protein sequence ID" value="PFH35468.1"/>
    <property type="molecule type" value="Genomic_DNA"/>
</dbReference>
<evidence type="ECO:0000313" key="3">
    <source>
        <dbReference type="EMBL" id="PFH35468.1"/>
    </source>
</evidence>
<feature type="coiled-coil region" evidence="1">
    <location>
        <begin position="1223"/>
        <end position="1250"/>
    </location>
</feature>
<feature type="compositionally biased region" description="Low complexity" evidence="2">
    <location>
        <begin position="236"/>
        <end position="245"/>
    </location>
</feature>
<feature type="region of interest" description="Disordered" evidence="2">
    <location>
        <begin position="264"/>
        <end position="288"/>
    </location>
</feature>
<feature type="compositionally biased region" description="Basic and acidic residues" evidence="2">
    <location>
        <begin position="420"/>
        <end position="447"/>
    </location>
</feature>
<evidence type="ECO:0008006" key="5">
    <source>
        <dbReference type="Google" id="ProtNLM"/>
    </source>
</evidence>